<name>A0ABT6TQK8_9BACL</name>
<accession>A0ABT6TQK8</accession>
<keyword evidence="4" id="KW-1133">Transmembrane helix</keyword>
<keyword evidence="2" id="KW-0238">DNA-binding</keyword>
<keyword evidence="7" id="KW-1185">Reference proteome</keyword>
<dbReference type="Pfam" id="PF12833">
    <property type="entry name" value="HTH_18"/>
    <property type="match status" value="1"/>
</dbReference>
<keyword evidence="4" id="KW-0812">Transmembrane</keyword>
<dbReference type="Gene3D" id="1.10.10.60">
    <property type="entry name" value="Homeodomain-like"/>
    <property type="match status" value="2"/>
</dbReference>
<gene>
    <name evidence="6" type="ORF">KB449_29600</name>
</gene>
<evidence type="ECO:0000313" key="6">
    <source>
        <dbReference type="EMBL" id="MDI4649128.1"/>
    </source>
</evidence>
<evidence type="ECO:0000259" key="5">
    <source>
        <dbReference type="PROSITE" id="PS01124"/>
    </source>
</evidence>
<dbReference type="PROSITE" id="PS01124">
    <property type="entry name" value="HTH_ARAC_FAMILY_2"/>
    <property type="match status" value="1"/>
</dbReference>
<dbReference type="InterPro" id="IPR009057">
    <property type="entry name" value="Homeodomain-like_sf"/>
</dbReference>
<comment type="caution">
    <text evidence="6">The sequence shown here is derived from an EMBL/GenBank/DDBJ whole genome shotgun (WGS) entry which is preliminary data.</text>
</comment>
<reference evidence="6" key="1">
    <citation type="submission" date="2023-04" db="EMBL/GenBank/DDBJ databases">
        <title>Comparative genomic analysis of Cohnella hashimotonis sp. nov., isolated from the International Space Station.</title>
        <authorList>
            <person name="Venkateswaran K."/>
            <person name="Simpson A."/>
        </authorList>
    </citation>
    <scope>NUCLEOTIDE SEQUENCE</scope>
    <source>
        <strain evidence="6">F6_2S_P_1</strain>
    </source>
</reference>
<evidence type="ECO:0000256" key="2">
    <source>
        <dbReference type="ARBA" id="ARBA00023125"/>
    </source>
</evidence>
<dbReference type="InterPro" id="IPR018060">
    <property type="entry name" value="HTH_AraC"/>
</dbReference>
<feature type="transmembrane region" description="Helical" evidence="4">
    <location>
        <begin position="299"/>
        <end position="318"/>
    </location>
</feature>
<keyword evidence="4" id="KW-0472">Membrane</keyword>
<dbReference type="PRINTS" id="PR00032">
    <property type="entry name" value="HTHARAC"/>
</dbReference>
<dbReference type="InterPro" id="IPR018062">
    <property type="entry name" value="HTH_AraC-typ_CS"/>
</dbReference>
<evidence type="ECO:0000256" key="4">
    <source>
        <dbReference type="SAM" id="Phobius"/>
    </source>
</evidence>
<evidence type="ECO:0000256" key="1">
    <source>
        <dbReference type="ARBA" id="ARBA00023015"/>
    </source>
</evidence>
<dbReference type="SUPFAM" id="SSF46689">
    <property type="entry name" value="Homeodomain-like"/>
    <property type="match status" value="2"/>
</dbReference>
<dbReference type="RefSeq" id="WP_282911790.1">
    <property type="nucleotide sequence ID" value="NZ_JAGRPV010000001.1"/>
</dbReference>
<feature type="transmembrane region" description="Helical" evidence="4">
    <location>
        <begin position="12"/>
        <end position="32"/>
    </location>
</feature>
<protein>
    <submittedName>
        <fullName evidence="6">AraC family transcriptional regulator</fullName>
    </submittedName>
</protein>
<feature type="domain" description="HTH araC/xylS-type" evidence="5">
    <location>
        <begin position="649"/>
        <end position="747"/>
    </location>
</feature>
<keyword evidence="1" id="KW-0805">Transcription regulation</keyword>
<keyword evidence="3" id="KW-0804">Transcription</keyword>
<dbReference type="InterPro" id="IPR020449">
    <property type="entry name" value="Tscrpt_reg_AraC-type_HTH"/>
</dbReference>
<evidence type="ECO:0000313" key="7">
    <source>
        <dbReference type="Proteomes" id="UP001161691"/>
    </source>
</evidence>
<dbReference type="PANTHER" id="PTHR43280:SF28">
    <property type="entry name" value="HTH-TYPE TRANSCRIPTIONAL ACTIVATOR RHAS"/>
    <property type="match status" value="1"/>
</dbReference>
<dbReference type="PROSITE" id="PS00041">
    <property type="entry name" value="HTH_ARAC_FAMILY_1"/>
    <property type="match status" value="1"/>
</dbReference>
<evidence type="ECO:0000256" key="3">
    <source>
        <dbReference type="ARBA" id="ARBA00023163"/>
    </source>
</evidence>
<dbReference type="PANTHER" id="PTHR43280">
    <property type="entry name" value="ARAC-FAMILY TRANSCRIPTIONAL REGULATOR"/>
    <property type="match status" value="1"/>
</dbReference>
<proteinExistence type="predicted"/>
<dbReference type="Proteomes" id="UP001161691">
    <property type="component" value="Unassembled WGS sequence"/>
</dbReference>
<organism evidence="6 7">
    <name type="scientific">Cohnella hashimotonis</name>
    <dbReference type="NCBI Taxonomy" id="2826895"/>
    <lineage>
        <taxon>Bacteria</taxon>
        <taxon>Bacillati</taxon>
        <taxon>Bacillota</taxon>
        <taxon>Bacilli</taxon>
        <taxon>Bacillales</taxon>
        <taxon>Paenibacillaceae</taxon>
        <taxon>Cohnella</taxon>
    </lineage>
</organism>
<dbReference type="SMART" id="SM00342">
    <property type="entry name" value="HTH_ARAC"/>
    <property type="match status" value="1"/>
</dbReference>
<dbReference type="EMBL" id="JAGRPV010000001">
    <property type="protein sequence ID" value="MDI4649128.1"/>
    <property type="molecule type" value="Genomic_DNA"/>
</dbReference>
<sequence length="753" mass="85783">MKRIVTNLGVLQIFFSLLLVIAIMFVSTYLIYRNSISGIYDKVTQNNTLVFKSVVQSFDDSFRTVDNIIHSVHSLPPSDNLISPDDDSLDMTKVYTLVKNLSTLISTVDYIEEVVVFYDDARLAITSEGTSGFERFFDGKYRHDTYNASYWKTYASTKHAFKIFPADSFKVLDINQQPQSRNLMIAFGGNKLATSSKNVMVMIDVAALLKHVNQQSVIPGASLILLDQDRNIIYSTDKQWGLVDVLNDVYFNADREASLTRENYEYNFYKSDYNGFIYIDKVPYQFQNLNPVTQANDSIMLTAIICAVALSVFLSIYLNRPVKRILRLLGGGHSKGNDFRKIYSGIVKLQADNELYRDQLAFADKELRRGVFLQALDESAHAKAHDIQLQTYYPALFGEHCFVMVLFQARPRPDAGEAPLPVETIADRLEAGLRREGAEASVFHVSRAEFIAVVGLSKPEERARLLKRLRGSIAAAEKEALLGYDLWACVSEAYASEIKNANRGYRDVMNGMLYRGVGDAASVLDVEEIEYVWNVYFPFEKLEKLSNYLLNGKLQESVQIIRETMGENAARNVHRHQLVHIAKSMLFYMLRYAGSSANMREELYAIETEFCRRAEQTFDYRELEEALVAVAGRLSAYGRAEPKNKLNSAFISQYIELHYMENLYLDQIAAVMETTPKYFSNYFKKTFGVNYVEYLNKVRLSHARDLLRSTSLSIAEIGEKTGYLNASTFTTTFKKYMGVSPSDYRKQNDQQIV</sequence>